<evidence type="ECO:0000313" key="2">
    <source>
        <dbReference type="Proteomes" id="UP000236728"/>
    </source>
</evidence>
<proteinExistence type="predicted"/>
<gene>
    <name evidence="1" type="ORF">SAMN05421819_0120</name>
</gene>
<dbReference type="EMBL" id="FNVA01000001">
    <property type="protein sequence ID" value="SEF47185.1"/>
    <property type="molecule type" value="Genomic_DNA"/>
</dbReference>
<evidence type="ECO:0000313" key="1">
    <source>
        <dbReference type="EMBL" id="SEF47185.1"/>
    </source>
</evidence>
<keyword evidence="2" id="KW-1185">Reference proteome</keyword>
<sequence length="58" mass="6543">MATHPIPQSSNDAEPALTHDAWWELFDRLRLEQQRDYAPLGGPVAIFRAEHDADSDAL</sequence>
<name>A0A1H5S9N1_9BACT</name>
<reference evidence="1 2" key="1">
    <citation type="submission" date="2016-10" db="EMBL/GenBank/DDBJ databases">
        <authorList>
            <person name="de Groot N.N."/>
        </authorList>
    </citation>
    <scope>NUCLEOTIDE SEQUENCE [LARGE SCALE GENOMIC DNA]</scope>
    <source>
        <strain evidence="1 2">DSM 22489</strain>
    </source>
</reference>
<protein>
    <submittedName>
        <fullName evidence="1">Uncharacterized protein</fullName>
    </submittedName>
</protein>
<organism evidence="1 2">
    <name type="scientific">Bryocella elongata</name>
    <dbReference type="NCBI Taxonomy" id="863522"/>
    <lineage>
        <taxon>Bacteria</taxon>
        <taxon>Pseudomonadati</taxon>
        <taxon>Acidobacteriota</taxon>
        <taxon>Terriglobia</taxon>
        <taxon>Terriglobales</taxon>
        <taxon>Acidobacteriaceae</taxon>
        <taxon>Bryocella</taxon>
    </lineage>
</organism>
<dbReference type="RefSeq" id="WP_160114934.1">
    <property type="nucleotide sequence ID" value="NZ_FNVA01000001.1"/>
</dbReference>
<dbReference type="AlphaFoldDB" id="A0A1H5S9N1"/>
<accession>A0A1H5S9N1</accession>
<dbReference type="Proteomes" id="UP000236728">
    <property type="component" value="Unassembled WGS sequence"/>
</dbReference>